<dbReference type="AlphaFoldDB" id="A0A177EA52"/>
<organism evidence="1 2">
    <name type="scientific">Thermodesulfatator autotrophicus</name>
    <dbReference type="NCBI Taxonomy" id="1795632"/>
    <lineage>
        <taxon>Bacteria</taxon>
        <taxon>Pseudomonadati</taxon>
        <taxon>Thermodesulfobacteriota</taxon>
        <taxon>Thermodesulfobacteria</taxon>
        <taxon>Thermodesulfobacteriales</taxon>
        <taxon>Thermodesulfatatoraceae</taxon>
        <taxon>Thermodesulfatator</taxon>
    </lineage>
</organism>
<sequence>MFQVFKNRLKRDRQKFLSLNLGLGELKRDRQNMWKNWLVTNFRLSLIFTIKSRKCMMAKKLNLGESFEEKAK</sequence>
<keyword evidence="2" id="KW-1185">Reference proteome</keyword>
<name>A0A177EA52_9BACT</name>
<dbReference type="Proteomes" id="UP000076964">
    <property type="component" value="Unassembled WGS sequence"/>
</dbReference>
<comment type="caution">
    <text evidence="1">The sequence shown here is derived from an EMBL/GenBank/DDBJ whole genome shotgun (WGS) entry which is preliminary data.</text>
</comment>
<gene>
    <name evidence="1" type="ORF">TH606_00840</name>
</gene>
<protein>
    <submittedName>
        <fullName evidence="1">Uncharacterized protein</fullName>
    </submittedName>
</protein>
<dbReference type="STRING" id="1795632.TH606_00840"/>
<evidence type="ECO:0000313" key="2">
    <source>
        <dbReference type="Proteomes" id="UP000076964"/>
    </source>
</evidence>
<proteinExistence type="predicted"/>
<dbReference type="EMBL" id="LSFI01000002">
    <property type="protein sequence ID" value="OAG28678.1"/>
    <property type="molecule type" value="Genomic_DNA"/>
</dbReference>
<reference evidence="1 2" key="1">
    <citation type="submission" date="2016-02" db="EMBL/GenBank/DDBJ databases">
        <title>Draft genome sequence of Thermodesulfatator sp. S606.</title>
        <authorList>
            <person name="Lai Q."/>
            <person name="Cao J."/>
            <person name="Dupont S."/>
            <person name="Shao Z."/>
            <person name="Jebbar M."/>
            <person name="Alain K."/>
        </authorList>
    </citation>
    <scope>NUCLEOTIDE SEQUENCE [LARGE SCALE GENOMIC DNA]</scope>
    <source>
        <strain evidence="1 2">S606</strain>
    </source>
</reference>
<accession>A0A177EA52</accession>
<evidence type="ECO:0000313" key="1">
    <source>
        <dbReference type="EMBL" id="OAG28678.1"/>
    </source>
</evidence>